<evidence type="ECO:0000313" key="4">
    <source>
        <dbReference type="EMBL" id="OAH50730.1"/>
    </source>
</evidence>
<feature type="transmembrane region" description="Helical" evidence="2">
    <location>
        <begin position="140"/>
        <end position="161"/>
    </location>
</feature>
<feature type="compositionally biased region" description="Pro residues" evidence="1">
    <location>
        <begin position="7"/>
        <end position="18"/>
    </location>
</feature>
<reference evidence="4 5" key="1">
    <citation type="submission" date="2016-02" db="EMBL/GenBank/DDBJ databases">
        <authorList>
            <person name="Wen L."/>
            <person name="He K."/>
            <person name="Yang H."/>
        </authorList>
    </citation>
    <scope>NUCLEOTIDE SEQUENCE [LARGE SCALE GENOMIC DNA]</scope>
    <source>
        <strain evidence="4 5">CD11_3</strain>
    </source>
</reference>
<comment type="caution">
    <text evidence="4">The sequence shown here is derived from an EMBL/GenBank/DDBJ whole genome shotgun (WGS) entry which is preliminary data.</text>
</comment>
<feature type="transmembrane region" description="Helical" evidence="2">
    <location>
        <begin position="56"/>
        <end position="83"/>
    </location>
</feature>
<evidence type="ECO:0000256" key="2">
    <source>
        <dbReference type="SAM" id="Phobius"/>
    </source>
</evidence>
<evidence type="ECO:0000256" key="1">
    <source>
        <dbReference type="SAM" id="MobiDB-lite"/>
    </source>
</evidence>
<accession>A0A177KBF5</accession>
<proteinExistence type="predicted"/>
<dbReference type="InterPro" id="IPR007168">
    <property type="entry name" value="Phageshock_PspC_N"/>
</dbReference>
<evidence type="ECO:0000259" key="3">
    <source>
        <dbReference type="Pfam" id="PF04024"/>
    </source>
</evidence>
<feature type="transmembrane region" description="Helical" evidence="2">
    <location>
        <begin position="104"/>
        <end position="128"/>
    </location>
</feature>
<dbReference type="EMBL" id="LSTV01000001">
    <property type="protein sequence ID" value="OAH50730.1"/>
    <property type="molecule type" value="Genomic_DNA"/>
</dbReference>
<gene>
    <name evidence="4" type="ORF">AYL44_00090</name>
</gene>
<evidence type="ECO:0000313" key="5">
    <source>
        <dbReference type="Proteomes" id="UP000076998"/>
    </source>
</evidence>
<keyword evidence="2" id="KW-0472">Membrane</keyword>
<dbReference type="AlphaFoldDB" id="A0A177KBF5"/>
<dbReference type="Proteomes" id="UP000076998">
    <property type="component" value="Unassembled WGS sequence"/>
</dbReference>
<keyword evidence="2" id="KW-1133">Transmembrane helix</keyword>
<dbReference type="OrthoDB" id="7359894at2"/>
<feature type="transmembrane region" description="Helical" evidence="2">
    <location>
        <begin position="263"/>
        <end position="286"/>
    </location>
</feature>
<dbReference type="Pfam" id="PF04024">
    <property type="entry name" value="PspC"/>
    <property type="match status" value="1"/>
</dbReference>
<feature type="region of interest" description="Disordered" evidence="1">
    <location>
        <begin position="165"/>
        <end position="201"/>
    </location>
</feature>
<keyword evidence="2" id="KW-0812">Transmembrane</keyword>
<name>A0A177KBF5_9MICO</name>
<sequence>MESQPTLAPPADAPPPRPSRGDRFFGWTSSLGVVRADGWFGGVAAGVAARWGVDPLIVRGILVVLGVIGIPIALLYGAAWAVLPDADGRIPAQEARDGRFHAGQVGAAIFVAASFVPSPIGLLLGLPASSVFAGVASDGLAAVTVIVASAAILFAVIVALLPRRRVGATPPPPQPDASDPVDEPDRPEEPAAPGREADDDELARWREQHAEWKAQDQAWRREQQDAARAARDQLRRERQERTAAFAAEAAARRRERQTVAPRAPHAFVALAIGAALITGTIVALTAQAADPIASGLFVAALVLAGAMTVAGILRRRSGFLAFVTTLTLVGGLAATGFTVARVLHLGSWGISNVEGPFSSEADPFVQPWGDLSISLQDTGEEGIMRVEKRSGATSVYINNRVRVDVTIVTETAAVGVSTPSEGWVDVGVFEDVVRTTTPDGRTRYSFTLGSESARTTETVVIEQDSGYIDLNPEADIAPEGPSS</sequence>
<feature type="domain" description="Phage shock protein PspC N-terminal" evidence="3">
    <location>
        <begin position="35"/>
        <end position="85"/>
    </location>
</feature>
<protein>
    <recommendedName>
        <fullName evidence="3">Phage shock protein PspC N-terminal domain-containing protein</fullName>
    </recommendedName>
</protein>
<feature type="transmembrane region" description="Helical" evidence="2">
    <location>
        <begin position="320"/>
        <end position="343"/>
    </location>
</feature>
<dbReference type="RefSeq" id="WP_064001245.1">
    <property type="nucleotide sequence ID" value="NZ_LSTV01000001.1"/>
</dbReference>
<organism evidence="4 5">
    <name type="scientific">Microbacterium oleivorans</name>
    <dbReference type="NCBI Taxonomy" id="273677"/>
    <lineage>
        <taxon>Bacteria</taxon>
        <taxon>Bacillati</taxon>
        <taxon>Actinomycetota</taxon>
        <taxon>Actinomycetes</taxon>
        <taxon>Micrococcales</taxon>
        <taxon>Microbacteriaceae</taxon>
        <taxon>Microbacterium</taxon>
    </lineage>
</organism>
<feature type="region of interest" description="Disordered" evidence="1">
    <location>
        <begin position="213"/>
        <end position="238"/>
    </location>
</feature>
<feature type="region of interest" description="Disordered" evidence="1">
    <location>
        <begin position="1"/>
        <end position="20"/>
    </location>
</feature>
<feature type="transmembrane region" description="Helical" evidence="2">
    <location>
        <begin position="292"/>
        <end position="313"/>
    </location>
</feature>